<dbReference type="GO" id="GO:0032259">
    <property type="term" value="P:methylation"/>
    <property type="evidence" value="ECO:0007669"/>
    <property type="project" value="UniProtKB-KW"/>
</dbReference>
<dbReference type="GO" id="GO:0008168">
    <property type="term" value="F:methyltransferase activity"/>
    <property type="evidence" value="ECO:0007669"/>
    <property type="project" value="UniProtKB-KW"/>
</dbReference>
<organism evidence="2 3">
    <name type="scientific">Chitinophaga solisilvae</name>
    <dbReference type="NCBI Taxonomy" id="1233460"/>
    <lineage>
        <taxon>Bacteria</taxon>
        <taxon>Pseudomonadati</taxon>
        <taxon>Bacteroidota</taxon>
        <taxon>Chitinophagia</taxon>
        <taxon>Chitinophagales</taxon>
        <taxon>Chitinophagaceae</taxon>
        <taxon>Chitinophaga</taxon>
    </lineage>
</organism>
<dbReference type="AlphaFoldDB" id="A0A433WGE5"/>
<sequence>MSLIEKVLNTPELVNQPPVLLDIGASGAIHFRWKKIAKYAICIAFDPDDRKYGYIVRENDNYRKLYVFNCVVTDAASEEQPFYLTRSPYCSSFLTPRTDELQPYAFAEKFTVERETRLMTRTVQEVLQELNIGYIDWFKTDSQGLDLRIFQSLEEGITRRMKVAEFEPGIMHAYHGEDKLHAVLRHMDNLPFYLSEITVKGPNRISQQQLKDITSSPFMQKLLAASHKQTAGWGEMVYLNSFDPRENMSQRDLLLGWVIATLNEEYGLALQIATQGAAQYKAPLFEELRRGSIKNIRRTIWKFRFLRDVWHKLTNK</sequence>
<gene>
    <name evidence="2" type="ORF">ECE50_003000</name>
</gene>
<evidence type="ECO:0000313" key="3">
    <source>
        <dbReference type="Proteomes" id="UP000281028"/>
    </source>
</evidence>
<evidence type="ECO:0000313" key="2">
    <source>
        <dbReference type="EMBL" id="NSL85783.1"/>
    </source>
</evidence>
<dbReference type="Gene3D" id="3.40.50.150">
    <property type="entry name" value="Vaccinia Virus protein VP39"/>
    <property type="match status" value="1"/>
</dbReference>
<dbReference type="EMBL" id="RIAR02000001">
    <property type="protein sequence ID" value="NSL85783.1"/>
    <property type="molecule type" value="Genomic_DNA"/>
</dbReference>
<reference evidence="2" key="1">
    <citation type="submission" date="2020-05" db="EMBL/GenBank/DDBJ databases">
        <title>Chitinophaga laudate sp. nov., isolated from a tropical peat swamp.</title>
        <authorList>
            <person name="Goh C.B.S."/>
            <person name="Lee M.S."/>
            <person name="Parimannan S."/>
            <person name="Pasbakhsh P."/>
            <person name="Yule C.M."/>
            <person name="Rajandas H."/>
            <person name="Loke S."/>
            <person name="Croft L."/>
            <person name="Tan J.B.L."/>
        </authorList>
    </citation>
    <scope>NUCLEOTIDE SEQUENCE</scope>
    <source>
        <strain evidence="2">Mgbs1</strain>
    </source>
</reference>
<proteinExistence type="predicted"/>
<feature type="domain" description="Methyltransferase FkbM" evidence="1">
    <location>
        <begin position="43"/>
        <end position="183"/>
    </location>
</feature>
<dbReference type="InterPro" id="IPR006342">
    <property type="entry name" value="FkbM_mtfrase"/>
</dbReference>
<keyword evidence="3" id="KW-1185">Reference proteome</keyword>
<keyword evidence="2" id="KW-0489">Methyltransferase</keyword>
<name>A0A433WGE5_9BACT</name>
<dbReference type="Proteomes" id="UP000281028">
    <property type="component" value="Unassembled WGS sequence"/>
</dbReference>
<keyword evidence="2" id="KW-0808">Transferase</keyword>
<dbReference type="Pfam" id="PF05050">
    <property type="entry name" value="Methyltransf_21"/>
    <property type="match status" value="1"/>
</dbReference>
<dbReference type="InterPro" id="IPR029063">
    <property type="entry name" value="SAM-dependent_MTases_sf"/>
</dbReference>
<comment type="caution">
    <text evidence="2">The sequence shown here is derived from an EMBL/GenBank/DDBJ whole genome shotgun (WGS) entry which is preliminary data.</text>
</comment>
<accession>A0A433WGE5</accession>
<protein>
    <submittedName>
        <fullName evidence="2">FkbM family methyltransferase</fullName>
    </submittedName>
</protein>
<dbReference type="OrthoDB" id="923455at2"/>
<evidence type="ECO:0000259" key="1">
    <source>
        <dbReference type="Pfam" id="PF05050"/>
    </source>
</evidence>
<dbReference type="RefSeq" id="WP_148128186.1">
    <property type="nucleotide sequence ID" value="NZ_JAABOK010000008.1"/>
</dbReference>